<proteinExistence type="predicted"/>
<name>A0A3G6J9A3_9CORY</name>
<dbReference type="EMBL" id="CP033896">
    <property type="protein sequence ID" value="AZA14576.1"/>
    <property type="molecule type" value="Genomic_DNA"/>
</dbReference>
<dbReference type="AlphaFoldDB" id="A0A3G6J9A3"/>
<sequence>MVFSIPYVHRTSVGEVAGTVHGLHYRSGAVPKHSCGGDVEPYWGAASNNRMVCRGRQITMQRVLSPLPVRANGCTVSGAVAISRAIAVVKLVVQNPVDDVL</sequence>
<dbReference type="Proteomes" id="UP000269019">
    <property type="component" value="Chromosome"/>
</dbReference>
<protein>
    <submittedName>
        <fullName evidence="1">Uncharacterized protein</fullName>
    </submittedName>
</protein>
<dbReference type="KEGG" id="ccho:CCHOA_10990"/>
<organism evidence="1 2">
    <name type="scientific">Corynebacterium choanae</name>
    <dbReference type="NCBI Taxonomy" id="1862358"/>
    <lineage>
        <taxon>Bacteria</taxon>
        <taxon>Bacillati</taxon>
        <taxon>Actinomycetota</taxon>
        <taxon>Actinomycetes</taxon>
        <taxon>Mycobacteriales</taxon>
        <taxon>Corynebacteriaceae</taxon>
        <taxon>Corynebacterium</taxon>
    </lineage>
</organism>
<evidence type="ECO:0000313" key="1">
    <source>
        <dbReference type="EMBL" id="AZA14576.1"/>
    </source>
</evidence>
<accession>A0A3G6J9A3</accession>
<reference evidence="1 2" key="1">
    <citation type="submission" date="2018-11" db="EMBL/GenBank/DDBJ databases">
        <authorList>
            <person name="Kleinhagauer T."/>
            <person name="Glaeser S.P."/>
            <person name="Spergser J."/>
            <person name="Ruckert C."/>
            <person name="Kaempfer P."/>
            <person name="Busse H.-J."/>
        </authorList>
    </citation>
    <scope>NUCLEOTIDE SEQUENCE [LARGE SCALE GENOMIC DNA]</scope>
    <source>
        <strain evidence="1 2">200CH</strain>
    </source>
</reference>
<gene>
    <name evidence="1" type="ORF">CCHOA_10990</name>
</gene>
<evidence type="ECO:0000313" key="2">
    <source>
        <dbReference type="Proteomes" id="UP000269019"/>
    </source>
</evidence>
<keyword evidence="2" id="KW-1185">Reference proteome</keyword>